<organism evidence="3 4">
    <name type="scientific">Plasmodium ovale curtisi</name>
    <dbReference type="NCBI Taxonomy" id="864141"/>
    <lineage>
        <taxon>Eukaryota</taxon>
        <taxon>Sar</taxon>
        <taxon>Alveolata</taxon>
        <taxon>Apicomplexa</taxon>
        <taxon>Aconoidasida</taxon>
        <taxon>Haemosporida</taxon>
        <taxon>Plasmodiidae</taxon>
        <taxon>Plasmodium</taxon>
        <taxon>Plasmodium (Plasmodium)</taxon>
    </lineage>
</organism>
<evidence type="ECO:0000256" key="2">
    <source>
        <dbReference type="SAM" id="MobiDB-lite"/>
    </source>
</evidence>
<accession>A0A1A8X1N4</accession>
<feature type="coiled-coil region" evidence="1">
    <location>
        <begin position="232"/>
        <end position="259"/>
    </location>
</feature>
<name>A0A1A8X1N4_PLAOA</name>
<sequence length="339" mass="40337">MIDLASSLSRKRKNSNKTSLNSREVHKKHTSEKKKNELNRGNITSIHFHPTSKSEKRPHGKTVKKNEKFMVSKEETPVLGGYKDGKFNFERSSFYCSHLQTFICSLFTILFKTLIVKMEYLILEEKYKNLLKKSNYEKAILKKETEVLQKKIESLEYAYIEKENKISGMVEEKEKLEDDLFEVKRENMNLKEDISRLNERIVDLTDVCKTYRRMIKSRNKELQQGEVLIEENINLRNSIDEVNNEKHHLELELAKKTKVISVIKDKYKKNIARLLEKFNEKDRHIQELQNFVLHELNNLKLRVLHENENMSHNKIKNIHFFLDELIKKVEEKLTISIMQ</sequence>
<proteinExistence type="predicted"/>
<dbReference type="Proteomes" id="UP000078546">
    <property type="component" value="Unassembled WGS sequence"/>
</dbReference>
<evidence type="ECO:0000313" key="3">
    <source>
        <dbReference type="EMBL" id="SBS98076.1"/>
    </source>
</evidence>
<protein>
    <submittedName>
        <fullName evidence="3">Uncharacterized protein</fullName>
    </submittedName>
</protein>
<dbReference type="EMBL" id="FLQV01000784">
    <property type="protein sequence ID" value="SBS98076.1"/>
    <property type="molecule type" value="Genomic_DNA"/>
</dbReference>
<evidence type="ECO:0000313" key="4">
    <source>
        <dbReference type="Proteomes" id="UP000078546"/>
    </source>
</evidence>
<reference evidence="4" key="1">
    <citation type="submission" date="2016-05" db="EMBL/GenBank/DDBJ databases">
        <authorList>
            <person name="Naeem Raeece"/>
        </authorList>
    </citation>
    <scope>NUCLEOTIDE SEQUENCE [LARGE SCALE GENOMIC DNA]</scope>
</reference>
<feature type="region of interest" description="Disordered" evidence="2">
    <location>
        <begin position="1"/>
        <end position="67"/>
    </location>
</feature>
<evidence type="ECO:0000256" key="1">
    <source>
        <dbReference type="SAM" id="Coils"/>
    </source>
</evidence>
<gene>
    <name evidence="3" type="ORF">POVCU1_043290</name>
</gene>
<keyword evidence="1" id="KW-0175">Coiled coil</keyword>
<dbReference type="AlphaFoldDB" id="A0A1A8X1N4"/>
<feature type="coiled-coil region" evidence="1">
    <location>
        <begin position="138"/>
        <end position="207"/>
    </location>
</feature>